<dbReference type="EMBL" id="CP036279">
    <property type="protein sequence ID" value="QDU59798.1"/>
    <property type="molecule type" value="Genomic_DNA"/>
</dbReference>
<protein>
    <submittedName>
        <fullName evidence="1">Uncharacterized protein</fullName>
    </submittedName>
</protein>
<proteinExistence type="predicted"/>
<organism evidence="1 2">
    <name type="scientific">Kolteria novifilia</name>
    <dbReference type="NCBI Taxonomy" id="2527975"/>
    <lineage>
        <taxon>Bacteria</taxon>
        <taxon>Pseudomonadati</taxon>
        <taxon>Planctomycetota</taxon>
        <taxon>Planctomycetia</taxon>
        <taxon>Kolteriales</taxon>
        <taxon>Kolteriaceae</taxon>
        <taxon>Kolteria</taxon>
    </lineage>
</organism>
<dbReference type="KEGG" id="knv:Pan216_06310"/>
<dbReference type="Proteomes" id="UP000317093">
    <property type="component" value="Chromosome"/>
</dbReference>
<accession>A0A518AYJ3</accession>
<gene>
    <name evidence="1" type="ORF">Pan216_06310</name>
</gene>
<sequence>MVHAEFGVLFGESSWMVPFEMVCVTAVNSGPWEMETRASLPVGVLGLGFFGTIGCEAKFSRR</sequence>
<keyword evidence="2" id="KW-1185">Reference proteome</keyword>
<dbReference type="AlphaFoldDB" id="A0A518AYJ3"/>
<evidence type="ECO:0000313" key="2">
    <source>
        <dbReference type="Proteomes" id="UP000317093"/>
    </source>
</evidence>
<name>A0A518AYJ3_9BACT</name>
<reference evidence="1 2" key="1">
    <citation type="submission" date="2019-02" db="EMBL/GenBank/DDBJ databases">
        <title>Deep-cultivation of Planctomycetes and their phenomic and genomic characterization uncovers novel biology.</title>
        <authorList>
            <person name="Wiegand S."/>
            <person name="Jogler M."/>
            <person name="Boedeker C."/>
            <person name="Pinto D."/>
            <person name="Vollmers J."/>
            <person name="Rivas-Marin E."/>
            <person name="Kohn T."/>
            <person name="Peeters S.H."/>
            <person name="Heuer A."/>
            <person name="Rast P."/>
            <person name="Oberbeckmann S."/>
            <person name="Bunk B."/>
            <person name="Jeske O."/>
            <person name="Meyerdierks A."/>
            <person name="Storesund J.E."/>
            <person name="Kallscheuer N."/>
            <person name="Luecker S."/>
            <person name="Lage O.M."/>
            <person name="Pohl T."/>
            <person name="Merkel B.J."/>
            <person name="Hornburger P."/>
            <person name="Mueller R.-W."/>
            <person name="Bruemmer F."/>
            <person name="Labrenz M."/>
            <person name="Spormann A.M."/>
            <person name="Op den Camp H."/>
            <person name="Overmann J."/>
            <person name="Amann R."/>
            <person name="Jetten M.S.M."/>
            <person name="Mascher T."/>
            <person name="Medema M.H."/>
            <person name="Devos D.P."/>
            <person name="Kaster A.-K."/>
            <person name="Ovreas L."/>
            <person name="Rohde M."/>
            <person name="Galperin M.Y."/>
            <person name="Jogler C."/>
        </authorList>
    </citation>
    <scope>NUCLEOTIDE SEQUENCE [LARGE SCALE GENOMIC DNA]</scope>
    <source>
        <strain evidence="1 2">Pan216</strain>
    </source>
</reference>
<evidence type="ECO:0000313" key="1">
    <source>
        <dbReference type="EMBL" id="QDU59798.1"/>
    </source>
</evidence>